<sequence length="35" mass="3976">MSVGKIYRIKVSCALESLYSRLYQNTAVGLTMLHE</sequence>
<protein>
    <submittedName>
        <fullName evidence="1">Uncharacterized protein</fullName>
    </submittedName>
</protein>
<dbReference type="EMBL" id="BK015807">
    <property type="protein sequence ID" value="DAE26067.1"/>
    <property type="molecule type" value="Genomic_DNA"/>
</dbReference>
<reference evidence="1" key="1">
    <citation type="journal article" date="2021" name="Proc. Natl. Acad. Sci. U.S.A.">
        <title>A Catalog of Tens of Thousands of Viruses from Human Metagenomes Reveals Hidden Associations with Chronic Diseases.</title>
        <authorList>
            <person name="Tisza M.J."/>
            <person name="Buck C.B."/>
        </authorList>
    </citation>
    <scope>NUCLEOTIDE SEQUENCE</scope>
    <source>
        <strain evidence="1">CtEkS11</strain>
    </source>
</reference>
<evidence type="ECO:0000313" key="1">
    <source>
        <dbReference type="EMBL" id="DAE26067.1"/>
    </source>
</evidence>
<accession>A0A8S5R4M2</accession>
<organism evidence="1">
    <name type="scientific">Siphoviridae sp. ctEkS11</name>
    <dbReference type="NCBI Taxonomy" id="2827272"/>
    <lineage>
        <taxon>Viruses</taxon>
        <taxon>Duplodnaviria</taxon>
        <taxon>Heunggongvirae</taxon>
        <taxon>Uroviricota</taxon>
        <taxon>Caudoviricetes</taxon>
    </lineage>
</organism>
<proteinExistence type="predicted"/>
<name>A0A8S5R4M2_9CAUD</name>